<keyword evidence="1" id="KW-0732">Signal</keyword>
<proteinExistence type="predicted"/>
<name>A0A915YKD8_9BACT</name>
<dbReference type="AlphaFoldDB" id="A0A915YKD8"/>
<dbReference type="KEGG" id="aup:AsAng_0056000"/>
<evidence type="ECO:0000256" key="1">
    <source>
        <dbReference type="SAM" id="SignalP"/>
    </source>
</evidence>
<evidence type="ECO:0000313" key="4">
    <source>
        <dbReference type="Proteomes" id="UP001060919"/>
    </source>
</evidence>
<protein>
    <submittedName>
        <fullName evidence="3">T9SS type A sorting domain-containing protein</fullName>
    </submittedName>
</protein>
<accession>A0A915YKD8</accession>
<dbReference type="Pfam" id="PF18962">
    <property type="entry name" value="Por_Secre_tail"/>
    <property type="match status" value="1"/>
</dbReference>
<keyword evidence="4" id="KW-1185">Reference proteome</keyword>
<reference evidence="3" key="1">
    <citation type="submission" date="2022-09" db="EMBL/GenBank/DDBJ databases">
        <title>Aureispira anguillicida sp. nov., isolated from Leptocephalus of Japanese eel Anguilla japonica.</title>
        <authorList>
            <person name="Yuasa K."/>
            <person name="Mekata T."/>
            <person name="Ikunari K."/>
        </authorList>
    </citation>
    <scope>NUCLEOTIDE SEQUENCE</scope>
    <source>
        <strain evidence="3">EL160426</strain>
    </source>
</reference>
<gene>
    <name evidence="3" type="ORF">AsAng_0056000</name>
</gene>
<organism evidence="3 4">
    <name type="scientific">Aureispira anguillae</name>
    <dbReference type="NCBI Taxonomy" id="2864201"/>
    <lineage>
        <taxon>Bacteria</taxon>
        <taxon>Pseudomonadati</taxon>
        <taxon>Bacteroidota</taxon>
        <taxon>Saprospiria</taxon>
        <taxon>Saprospirales</taxon>
        <taxon>Saprospiraceae</taxon>
        <taxon>Aureispira</taxon>
    </lineage>
</organism>
<dbReference type="NCBIfam" id="TIGR04183">
    <property type="entry name" value="Por_Secre_tail"/>
    <property type="match status" value="1"/>
</dbReference>
<dbReference type="EMBL" id="AP026867">
    <property type="protein sequence ID" value="BDS14818.1"/>
    <property type="molecule type" value="Genomic_DNA"/>
</dbReference>
<dbReference type="RefSeq" id="WP_264790025.1">
    <property type="nucleotide sequence ID" value="NZ_AP026867.1"/>
</dbReference>
<sequence>MQNVYKYYLFLFLISSLFANSYGQGAIINEMSNGASGTQEFIELLVIGSAGDPTANVDLSGWVLDDNNGAFELSGTGVGIASGHLRIAAGCLTNVPPGALIVLYNAPDVSFTADLTDNNNDCVYFLPDDSPCLEDCTAGPSSSNATYPIACTYGTANWSVITMRNAGDAVQFRNPSFEFFHGYSYGDVTVPTAPNFPASLGGGSAFAIAGSGGGNEFIYNDGDFTTGANFTRQTVANETPGQPNNSNNLYAINQIRSGAFDYANLNAAGNSGTASTLIDCSTLLPLRLAHFEVKKTAMNVVDLNWEVKLQNEPNFWFEIEQSPDGIKFEPLTSLVGLEGQTHYNLTSQKTWLTTYYRLKIHLNNGDFFYSPVRVITSSSLAENSLVIYPNPVKEQLLIEVSPLIKTPSQLLVYNVFGQVVLEQKITTENRVLQLDVSMLEKGSYLILLKNKEQSLVRKFVK</sequence>
<dbReference type="InterPro" id="IPR026444">
    <property type="entry name" value="Secre_tail"/>
</dbReference>
<evidence type="ECO:0000259" key="2">
    <source>
        <dbReference type="Pfam" id="PF18962"/>
    </source>
</evidence>
<dbReference type="Proteomes" id="UP001060919">
    <property type="component" value="Chromosome"/>
</dbReference>
<evidence type="ECO:0000313" key="3">
    <source>
        <dbReference type="EMBL" id="BDS14818.1"/>
    </source>
</evidence>
<feature type="chain" id="PRO_5036926426" evidence="1">
    <location>
        <begin position="22"/>
        <end position="461"/>
    </location>
</feature>
<feature type="domain" description="Secretion system C-terminal sorting" evidence="2">
    <location>
        <begin position="387"/>
        <end position="460"/>
    </location>
</feature>
<feature type="signal peptide" evidence="1">
    <location>
        <begin position="1"/>
        <end position="21"/>
    </location>
</feature>